<dbReference type="PANTHER" id="PTHR20889">
    <property type="entry name" value="PHOSPHATASE, ORPHAN 1, 2"/>
    <property type="match status" value="1"/>
</dbReference>
<dbReference type="InterPro" id="IPR023214">
    <property type="entry name" value="HAD_sf"/>
</dbReference>
<proteinExistence type="predicted"/>
<dbReference type="PANTHER" id="PTHR20889:SF12">
    <property type="entry name" value="LP01149P"/>
    <property type="match status" value="1"/>
</dbReference>
<dbReference type="GO" id="GO:0016791">
    <property type="term" value="F:phosphatase activity"/>
    <property type="evidence" value="ECO:0007669"/>
    <property type="project" value="InterPro"/>
</dbReference>
<dbReference type="EMBL" id="AMZH03002723">
    <property type="protein sequence ID" value="RRT74623.1"/>
    <property type="molecule type" value="Genomic_DNA"/>
</dbReference>
<accession>A0A427AEF5</accession>
<dbReference type="Pfam" id="PF06888">
    <property type="entry name" value="Put_Phosphatase"/>
    <property type="match status" value="1"/>
</dbReference>
<evidence type="ECO:0000313" key="2">
    <source>
        <dbReference type="Proteomes" id="UP000287651"/>
    </source>
</evidence>
<name>A0A427AEF5_ENSVE</name>
<dbReference type="InterPro" id="IPR016965">
    <property type="entry name" value="Pase_PHOSPHO-typ"/>
</dbReference>
<dbReference type="Proteomes" id="UP000287651">
    <property type="component" value="Unassembled WGS sequence"/>
</dbReference>
<evidence type="ECO:0000313" key="1">
    <source>
        <dbReference type="EMBL" id="RRT74623.1"/>
    </source>
</evidence>
<protein>
    <submittedName>
        <fullName evidence="1">Uncharacterized protein</fullName>
    </submittedName>
</protein>
<dbReference type="Gene3D" id="3.40.50.1000">
    <property type="entry name" value="HAD superfamily/HAD-like"/>
    <property type="match status" value="1"/>
</dbReference>
<comment type="caution">
    <text evidence="1">The sequence shown here is derived from an EMBL/GenBank/DDBJ whole genome shotgun (WGS) entry which is preliminary data.</text>
</comment>
<gene>
    <name evidence="1" type="ORF">B296_00018662</name>
</gene>
<dbReference type="SUPFAM" id="SSF56784">
    <property type="entry name" value="HAD-like"/>
    <property type="match status" value="1"/>
</dbReference>
<dbReference type="InterPro" id="IPR036412">
    <property type="entry name" value="HAD-like_sf"/>
</dbReference>
<dbReference type="AlphaFoldDB" id="A0A427AEF5"/>
<organism evidence="1 2">
    <name type="scientific">Ensete ventricosum</name>
    <name type="common">Abyssinian banana</name>
    <name type="synonym">Musa ensete</name>
    <dbReference type="NCBI Taxonomy" id="4639"/>
    <lineage>
        <taxon>Eukaryota</taxon>
        <taxon>Viridiplantae</taxon>
        <taxon>Streptophyta</taxon>
        <taxon>Embryophyta</taxon>
        <taxon>Tracheophyta</taxon>
        <taxon>Spermatophyta</taxon>
        <taxon>Magnoliopsida</taxon>
        <taxon>Liliopsida</taxon>
        <taxon>Zingiberales</taxon>
        <taxon>Musaceae</taxon>
        <taxon>Ensete</taxon>
    </lineage>
</organism>
<sequence>MATNIVVVFDFDKTIIDCDSDNWVIDHLGGTQLFDELLKTMPWNSAMVCIFAVLDADRMMGEFHSQGRTIEEVAESLRRAPLPANTIAAIKSAYALGYLHTSSAFSIVVVDRHCGFFSDRTLH</sequence>
<reference evidence="1 2" key="1">
    <citation type="journal article" date="2014" name="Agronomy (Basel)">
        <title>A Draft Genome Sequence for Ensete ventricosum, the Drought-Tolerant Tree Against Hunger.</title>
        <authorList>
            <person name="Harrison J."/>
            <person name="Moore K.A."/>
            <person name="Paszkiewicz K."/>
            <person name="Jones T."/>
            <person name="Grant M."/>
            <person name="Ambacheew D."/>
            <person name="Muzemil S."/>
            <person name="Studholme D.J."/>
        </authorList>
    </citation>
    <scope>NUCLEOTIDE SEQUENCE [LARGE SCALE GENOMIC DNA]</scope>
</reference>